<comment type="caution">
    <text evidence="4">The sequence shown here is derived from an EMBL/GenBank/DDBJ whole genome shotgun (WGS) entry which is preliminary data.</text>
</comment>
<dbReference type="GO" id="GO:0003729">
    <property type="term" value="F:mRNA binding"/>
    <property type="evidence" value="ECO:0007669"/>
    <property type="project" value="InterPro"/>
</dbReference>
<accession>A0AAW1YD36</accession>
<keyword evidence="2" id="KW-0677">Repeat</keyword>
<dbReference type="Pfam" id="PF01535">
    <property type="entry name" value="PPR"/>
    <property type="match status" value="2"/>
</dbReference>
<evidence type="ECO:0000256" key="3">
    <source>
        <dbReference type="PROSITE-ProRule" id="PRU00708"/>
    </source>
</evidence>
<gene>
    <name evidence="4" type="ORF">M0R45_012150</name>
</gene>
<proteinExistence type="inferred from homology"/>
<name>A0AAW1YD36_RUBAR</name>
<sequence>MAVVCRVLSATRRGLRPKGFAIPSGSESQRWLSNQARLLRRLMEVPKSRIKTILGSAEEDSALQSSDFSWESLVTSLASSSSPEKTHLVLEWKLEKLLKENERDHDLYSELISLCGKVQNLPLAMQVFSSMEANGVKPTSAAFNSLIHVCFSSGNLLTAISLFEIMESSEGFKPNSDTYDAFMSAFLKPGKIDSMRAWYFAKKAAGFTSDIQTYQSLISGCIKSKNFELADTFYEEMVLSGIIPNLPILESMLEGLCKRRSFDQVEEFLKMVCGFGWKMSEKTAEMVVGLYIELGMVERLEELLVTLTESNQTSEVLLPVHCGIIRMNAMMDRLDDVEYYVGRMVKQGLSFKHVDDVEKVICSYFRLSEYDRLELFLECVKASYQLTRSTYDLLVAGYRRAGLSDKLNDMKLPGFS</sequence>
<evidence type="ECO:0000256" key="2">
    <source>
        <dbReference type="ARBA" id="ARBA00022737"/>
    </source>
</evidence>
<dbReference type="Pfam" id="PF13041">
    <property type="entry name" value="PPR_2"/>
    <property type="match status" value="1"/>
</dbReference>
<dbReference type="InterPro" id="IPR002885">
    <property type="entry name" value="PPR_rpt"/>
</dbReference>
<feature type="repeat" description="PPR" evidence="3">
    <location>
        <begin position="104"/>
        <end position="138"/>
    </location>
</feature>
<dbReference type="InterPro" id="IPR011990">
    <property type="entry name" value="TPR-like_helical_dom_sf"/>
</dbReference>
<organism evidence="4 5">
    <name type="scientific">Rubus argutus</name>
    <name type="common">Southern blackberry</name>
    <dbReference type="NCBI Taxonomy" id="59490"/>
    <lineage>
        <taxon>Eukaryota</taxon>
        <taxon>Viridiplantae</taxon>
        <taxon>Streptophyta</taxon>
        <taxon>Embryophyta</taxon>
        <taxon>Tracheophyta</taxon>
        <taxon>Spermatophyta</taxon>
        <taxon>Magnoliopsida</taxon>
        <taxon>eudicotyledons</taxon>
        <taxon>Gunneridae</taxon>
        <taxon>Pentapetalae</taxon>
        <taxon>rosids</taxon>
        <taxon>fabids</taxon>
        <taxon>Rosales</taxon>
        <taxon>Rosaceae</taxon>
        <taxon>Rosoideae</taxon>
        <taxon>Rosoideae incertae sedis</taxon>
        <taxon>Rubus</taxon>
    </lineage>
</organism>
<evidence type="ECO:0000313" key="5">
    <source>
        <dbReference type="Proteomes" id="UP001457282"/>
    </source>
</evidence>
<evidence type="ECO:0000256" key="1">
    <source>
        <dbReference type="ARBA" id="ARBA00007626"/>
    </source>
</evidence>
<evidence type="ECO:0000313" key="4">
    <source>
        <dbReference type="EMBL" id="KAK9946702.1"/>
    </source>
</evidence>
<dbReference type="AlphaFoldDB" id="A0AAW1YD36"/>
<dbReference type="Gene3D" id="1.25.40.10">
    <property type="entry name" value="Tetratricopeptide repeat domain"/>
    <property type="match status" value="2"/>
</dbReference>
<reference evidence="4 5" key="1">
    <citation type="journal article" date="2023" name="G3 (Bethesda)">
        <title>A chromosome-length genome assembly and annotation of blackberry (Rubus argutus, cv. 'Hillquist').</title>
        <authorList>
            <person name="Bruna T."/>
            <person name="Aryal R."/>
            <person name="Dudchenko O."/>
            <person name="Sargent D.J."/>
            <person name="Mead D."/>
            <person name="Buti M."/>
            <person name="Cavallini A."/>
            <person name="Hytonen T."/>
            <person name="Andres J."/>
            <person name="Pham M."/>
            <person name="Weisz D."/>
            <person name="Mascagni F."/>
            <person name="Usai G."/>
            <person name="Natali L."/>
            <person name="Bassil N."/>
            <person name="Fernandez G.E."/>
            <person name="Lomsadze A."/>
            <person name="Armour M."/>
            <person name="Olukolu B."/>
            <person name="Poorten T."/>
            <person name="Britton C."/>
            <person name="Davik J."/>
            <person name="Ashrafi H."/>
            <person name="Aiden E.L."/>
            <person name="Borodovsky M."/>
            <person name="Worthington M."/>
        </authorList>
    </citation>
    <scope>NUCLEOTIDE SEQUENCE [LARGE SCALE GENOMIC DNA]</scope>
    <source>
        <strain evidence="4">PI 553951</strain>
    </source>
</reference>
<dbReference type="Proteomes" id="UP001457282">
    <property type="component" value="Unassembled WGS sequence"/>
</dbReference>
<dbReference type="PROSITE" id="PS51375">
    <property type="entry name" value="PPR"/>
    <property type="match status" value="2"/>
</dbReference>
<evidence type="ECO:0008006" key="6">
    <source>
        <dbReference type="Google" id="ProtNLM"/>
    </source>
</evidence>
<dbReference type="PANTHER" id="PTHR47874">
    <property type="entry name" value="EXPRESSED PROTEIN"/>
    <property type="match status" value="1"/>
</dbReference>
<protein>
    <recommendedName>
        <fullName evidence="6">Pentatricopeptide repeat-containing protein</fullName>
    </recommendedName>
</protein>
<feature type="repeat" description="PPR" evidence="3">
    <location>
        <begin position="210"/>
        <end position="244"/>
    </location>
</feature>
<dbReference type="InterPro" id="IPR044179">
    <property type="entry name" value="PPR5-like"/>
</dbReference>
<comment type="similarity">
    <text evidence="1">Belongs to the PPR family. P subfamily.</text>
</comment>
<dbReference type="NCBIfam" id="TIGR00756">
    <property type="entry name" value="PPR"/>
    <property type="match status" value="3"/>
</dbReference>
<keyword evidence="5" id="KW-1185">Reference proteome</keyword>
<dbReference type="EMBL" id="JBEDUW010000002">
    <property type="protein sequence ID" value="KAK9946702.1"/>
    <property type="molecule type" value="Genomic_DNA"/>
</dbReference>
<dbReference type="PANTHER" id="PTHR47874:SF4">
    <property type="entry name" value="EXPRESSED PROTEIN"/>
    <property type="match status" value="1"/>
</dbReference>